<feature type="compositionally biased region" description="Basic and acidic residues" evidence="1">
    <location>
        <begin position="1"/>
        <end position="18"/>
    </location>
</feature>
<accession>A0AAJ5JXJ5</accession>
<dbReference type="EMBL" id="JACHFV010000014">
    <property type="protein sequence ID" value="MBB5296836.1"/>
    <property type="molecule type" value="Genomic_DNA"/>
</dbReference>
<evidence type="ECO:0000313" key="4">
    <source>
        <dbReference type="Proteomes" id="UP000308000"/>
    </source>
</evidence>
<dbReference type="RefSeq" id="WP_129119932.1">
    <property type="nucleotide sequence ID" value="NZ_BSUI01000003.1"/>
</dbReference>
<reference evidence="2 5" key="2">
    <citation type="submission" date="2020-08" db="EMBL/GenBank/DDBJ databases">
        <title>Genomic Encyclopedia of Type Strains, Phase IV (KMG-IV): sequencing the most valuable type-strain genomes for metagenomic binning, comparative biology and taxonomic classification.</title>
        <authorList>
            <person name="Goeker M."/>
        </authorList>
    </citation>
    <scope>NUCLEOTIDE SEQUENCE [LARGE SCALE GENOMIC DNA]</scope>
    <source>
        <strain evidence="2 5">DSM 105434</strain>
    </source>
</reference>
<dbReference type="AlphaFoldDB" id="A0AAJ5JXJ5"/>
<feature type="region of interest" description="Disordered" evidence="1">
    <location>
        <begin position="1"/>
        <end position="74"/>
    </location>
</feature>
<evidence type="ECO:0000313" key="2">
    <source>
        <dbReference type="EMBL" id="MBB5296836.1"/>
    </source>
</evidence>
<dbReference type="Proteomes" id="UP000308000">
    <property type="component" value="Unassembled WGS sequence"/>
</dbReference>
<organism evidence="3 4">
    <name type="scientific">Deinococcus metallilatus</name>
    <dbReference type="NCBI Taxonomy" id="1211322"/>
    <lineage>
        <taxon>Bacteria</taxon>
        <taxon>Thermotogati</taxon>
        <taxon>Deinococcota</taxon>
        <taxon>Deinococci</taxon>
        <taxon>Deinococcales</taxon>
        <taxon>Deinococcaceae</taxon>
        <taxon>Deinococcus</taxon>
    </lineage>
</organism>
<protein>
    <submittedName>
        <fullName evidence="3">Uncharacterized protein</fullName>
    </submittedName>
</protein>
<reference evidence="3 4" key="1">
    <citation type="submission" date="2019-04" db="EMBL/GenBank/DDBJ databases">
        <title>Deinococcus metalilatus MA1002 mutant No.5.</title>
        <authorList>
            <person name="Park W."/>
            <person name="Park C."/>
        </authorList>
    </citation>
    <scope>NUCLEOTIDE SEQUENCE [LARGE SCALE GENOMIC DNA]</scope>
    <source>
        <strain evidence="3 4">MA1002-m5</strain>
    </source>
</reference>
<comment type="caution">
    <text evidence="3">The sequence shown here is derived from an EMBL/GenBank/DDBJ whole genome shotgun (WGS) entry which is preliminary data.</text>
</comment>
<name>A0AAJ5JXJ5_9DEIO</name>
<dbReference type="Proteomes" id="UP000536909">
    <property type="component" value="Unassembled WGS sequence"/>
</dbReference>
<feature type="compositionally biased region" description="Polar residues" evidence="1">
    <location>
        <begin position="59"/>
        <end position="74"/>
    </location>
</feature>
<sequence length="74" mass="8176">MGDPDRLDSVKPIKSVEELREETDDAEPPRIPAQEEHRSFLGALLDPLVEDEEGRRQDGTTAVSPSETTENSEG</sequence>
<gene>
    <name evidence="3" type="ORF">FCS05_17145</name>
    <name evidence="2" type="ORF">HNQ10_003696</name>
</gene>
<evidence type="ECO:0000313" key="3">
    <source>
        <dbReference type="EMBL" id="TLK22780.1"/>
    </source>
</evidence>
<proteinExistence type="predicted"/>
<dbReference type="EMBL" id="VBRC01000015">
    <property type="protein sequence ID" value="TLK22780.1"/>
    <property type="molecule type" value="Genomic_DNA"/>
</dbReference>
<keyword evidence="5" id="KW-1185">Reference proteome</keyword>
<evidence type="ECO:0000313" key="5">
    <source>
        <dbReference type="Proteomes" id="UP000536909"/>
    </source>
</evidence>
<evidence type="ECO:0000256" key="1">
    <source>
        <dbReference type="SAM" id="MobiDB-lite"/>
    </source>
</evidence>